<organism evidence="15">
    <name type="scientific">Aphanomyces astaci</name>
    <name type="common">Crayfish plague agent</name>
    <dbReference type="NCBI Taxonomy" id="112090"/>
    <lineage>
        <taxon>Eukaryota</taxon>
        <taxon>Sar</taxon>
        <taxon>Stramenopiles</taxon>
        <taxon>Oomycota</taxon>
        <taxon>Saprolegniomycetes</taxon>
        <taxon>Saprolegniales</taxon>
        <taxon>Verrucalvaceae</taxon>
        <taxon>Aphanomyces</taxon>
    </lineage>
</organism>
<sequence>MAALFLANESVGTDDAFPSTFELIMQERMASGFKPAAQYFLTAICDAYPHVASTLPVRHFHETYALVRLGIERYCLSNYDCMLVERFYGIKRMELTDTVDIGGKTASQLKALTERGRRRSLFWQVGVPYLKAKADAYYHSLLNTSPLSSHSAIPPSNDVDEEAAPSANQSRLHRFWWHWRRLRLWSELRSLFVDIYPAVHFSYEGLFFIYQWMYLFGHTKHFTPFLRAMQVVLARLTPQDVSTFETTRTRHRAQVLASLTPSASVPNASRSSWSHTVRRWMYQATWATLDYSQTIVVVAIVGFKFMEWLQSDMNLRGRPNATGGVFKETSSLPPPPPPTQPALTHSAISLSSETRRCGLCRRPRTNPASCVSGFVFCYPCIHSYVQDHGACPVTRLPCHVSSISRIYEEDTADA</sequence>
<comment type="pathway">
    <text evidence="2">Protein modification; protein ubiquitination.</text>
</comment>
<dbReference type="GO" id="GO:0006513">
    <property type="term" value="P:protein monoubiquitination"/>
    <property type="evidence" value="ECO:0007669"/>
    <property type="project" value="TreeGrafter"/>
</dbReference>
<comment type="subcellular location">
    <subcellularLocation>
        <location evidence="1">Peroxisome membrane</location>
        <topology evidence="1">Multi-pass membrane protein</topology>
    </subcellularLocation>
</comment>
<gene>
    <name evidence="15" type="ORF">H257_07246</name>
</gene>
<evidence type="ECO:0000256" key="12">
    <source>
        <dbReference type="ARBA" id="ARBA00023140"/>
    </source>
</evidence>
<evidence type="ECO:0000256" key="6">
    <source>
        <dbReference type="ARBA" id="ARBA00022723"/>
    </source>
</evidence>
<dbReference type="Gene3D" id="3.30.40.10">
    <property type="entry name" value="Zinc/RING finger domain, C3HC4 (zinc finger)"/>
    <property type="match status" value="1"/>
</dbReference>
<evidence type="ECO:0000256" key="7">
    <source>
        <dbReference type="ARBA" id="ARBA00022771"/>
    </source>
</evidence>
<dbReference type="RefSeq" id="XP_009831007.1">
    <property type="nucleotide sequence ID" value="XM_009832705.1"/>
</dbReference>
<keyword evidence="4" id="KW-0813">Transport</keyword>
<dbReference type="InterPro" id="IPR013083">
    <property type="entry name" value="Znf_RING/FYVE/PHD"/>
</dbReference>
<dbReference type="GO" id="GO:0004842">
    <property type="term" value="F:ubiquitin-protein transferase activity"/>
    <property type="evidence" value="ECO:0007669"/>
    <property type="project" value="TreeGrafter"/>
</dbReference>
<evidence type="ECO:0000256" key="1">
    <source>
        <dbReference type="ARBA" id="ARBA00004585"/>
    </source>
</evidence>
<evidence type="ECO:0000259" key="14">
    <source>
        <dbReference type="Pfam" id="PF04757"/>
    </source>
</evidence>
<evidence type="ECO:0000256" key="3">
    <source>
        <dbReference type="ARBA" id="ARBA00008704"/>
    </source>
</evidence>
<dbReference type="PANTHER" id="PTHR12888">
    <property type="entry name" value="PEROXISOME ASSEMBLY PROTEIN 12 PEROXIN-12"/>
    <property type="match status" value="1"/>
</dbReference>
<evidence type="ECO:0000256" key="11">
    <source>
        <dbReference type="ARBA" id="ARBA00023136"/>
    </source>
</evidence>
<proteinExistence type="inferred from homology"/>
<dbReference type="InterPro" id="IPR006845">
    <property type="entry name" value="Pex_N"/>
</dbReference>
<dbReference type="GO" id="GO:0008270">
    <property type="term" value="F:zinc ion binding"/>
    <property type="evidence" value="ECO:0007669"/>
    <property type="project" value="UniProtKB-KW"/>
</dbReference>
<dbReference type="InterPro" id="IPR017375">
    <property type="entry name" value="PEX12"/>
</dbReference>
<keyword evidence="12" id="KW-0576">Peroxisome</keyword>
<dbReference type="AlphaFoldDB" id="W4GIN8"/>
<protein>
    <recommendedName>
        <fullName evidence="13">Peroxin-12</fullName>
    </recommendedName>
</protein>
<evidence type="ECO:0000256" key="4">
    <source>
        <dbReference type="ARBA" id="ARBA00022448"/>
    </source>
</evidence>
<dbReference type="SUPFAM" id="SSF57850">
    <property type="entry name" value="RING/U-box"/>
    <property type="match status" value="1"/>
</dbReference>
<evidence type="ECO:0000256" key="13">
    <source>
        <dbReference type="ARBA" id="ARBA00029692"/>
    </source>
</evidence>
<comment type="similarity">
    <text evidence="3">Belongs to the pex2/pex10/pex12 family.</text>
</comment>
<dbReference type="STRING" id="112090.W4GIN8"/>
<dbReference type="Pfam" id="PF04757">
    <property type="entry name" value="Pex2_Pex12"/>
    <property type="match status" value="1"/>
</dbReference>
<feature type="domain" description="Pex N-terminal" evidence="14">
    <location>
        <begin position="27"/>
        <end position="311"/>
    </location>
</feature>
<keyword evidence="11" id="KW-0472">Membrane</keyword>
<keyword evidence="5" id="KW-0812">Transmembrane</keyword>
<keyword evidence="6" id="KW-0479">Metal-binding</keyword>
<reference evidence="15" key="1">
    <citation type="submission" date="2013-12" db="EMBL/GenBank/DDBJ databases">
        <title>The Genome Sequence of Aphanomyces astaci APO3.</title>
        <authorList>
            <consortium name="The Broad Institute Genomics Platform"/>
            <person name="Russ C."/>
            <person name="Tyler B."/>
            <person name="van West P."/>
            <person name="Dieguez-Uribeondo J."/>
            <person name="Young S.K."/>
            <person name="Zeng Q."/>
            <person name="Gargeya S."/>
            <person name="Fitzgerald M."/>
            <person name="Abouelleil A."/>
            <person name="Alvarado L."/>
            <person name="Chapman S.B."/>
            <person name="Gainer-Dewar J."/>
            <person name="Goldberg J."/>
            <person name="Griggs A."/>
            <person name="Gujja S."/>
            <person name="Hansen M."/>
            <person name="Howarth C."/>
            <person name="Imamovic A."/>
            <person name="Ireland A."/>
            <person name="Larimer J."/>
            <person name="McCowan C."/>
            <person name="Murphy C."/>
            <person name="Pearson M."/>
            <person name="Poon T.W."/>
            <person name="Priest M."/>
            <person name="Roberts A."/>
            <person name="Saif S."/>
            <person name="Shea T."/>
            <person name="Sykes S."/>
            <person name="Wortman J."/>
            <person name="Nusbaum C."/>
            <person name="Birren B."/>
        </authorList>
    </citation>
    <scope>NUCLEOTIDE SEQUENCE [LARGE SCALE GENOMIC DNA]</scope>
    <source>
        <strain evidence="15">APO3</strain>
    </source>
</reference>
<keyword evidence="7" id="KW-0863">Zinc-finger</keyword>
<dbReference type="GeneID" id="20809242"/>
<dbReference type="GO" id="GO:0016558">
    <property type="term" value="P:protein import into peroxisome matrix"/>
    <property type="evidence" value="ECO:0007669"/>
    <property type="project" value="InterPro"/>
</dbReference>
<dbReference type="EMBL" id="KI913128">
    <property type="protein sequence ID" value="ETV79166.1"/>
    <property type="molecule type" value="Genomic_DNA"/>
</dbReference>
<keyword evidence="9" id="KW-0653">Protein transport</keyword>
<dbReference type="OrthoDB" id="107372at2759"/>
<name>W4GIN8_APHAT</name>
<dbReference type="GO" id="GO:1990429">
    <property type="term" value="C:peroxisomal importomer complex"/>
    <property type="evidence" value="ECO:0007669"/>
    <property type="project" value="TreeGrafter"/>
</dbReference>
<evidence type="ECO:0000256" key="2">
    <source>
        <dbReference type="ARBA" id="ARBA00004906"/>
    </source>
</evidence>
<dbReference type="PIRSF" id="PIRSF038074">
    <property type="entry name" value="Peroxisome_assembly_p12"/>
    <property type="match status" value="1"/>
</dbReference>
<dbReference type="GO" id="GO:0005778">
    <property type="term" value="C:peroxisomal membrane"/>
    <property type="evidence" value="ECO:0007669"/>
    <property type="project" value="UniProtKB-SubCell"/>
</dbReference>
<evidence type="ECO:0000256" key="5">
    <source>
        <dbReference type="ARBA" id="ARBA00022692"/>
    </source>
</evidence>
<accession>W4GIN8</accession>
<evidence type="ECO:0000313" key="15">
    <source>
        <dbReference type="EMBL" id="ETV79166.1"/>
    </source>
</evidence>
<evidence type="ECO:0000256" key="8">
    <source>
        <dbReference type="ARBA" id="ARBA00022833"/>
    </source>
</evidence>
<keyword evidence="8" id="KW-0862">Zinc</keyword>
<evidence type="ECO:0000256" key="9">
    <source>
        <dbReference type="ARBA" id="ARBA00022927"/>
    </source>
</evidence>
<evidence type="ECO:0000256" key="10">
    <source>
        <dbReference type="ARBA" id="ARBA00022989"/>
    </source>
</evidence>
<dbReference type="PANTHER" id="PTHR12888:SF0">
    <property type="entry name" value="PEROXISOME ASSEMBLY PROTEIN 12"/>
    <property type="match status" value="1"/>
</dbReference>
<keyword evidence="10" id="KW-1133">Transmembrane helix</keyword>
<dbReference type="CDD" id="cd16451">
    <property type="entry name" value="mRING_PEX12"/>
    <property type="match status" value="1"/>
</dbReference>
<dbReference type="VEuPathDB" id="FungiDB:H257_07246"/>